<name>A0A5B2W8X4_9PSEU</name>
<dbReference type="EMBL" id="VUOB01000118">
    <property type="protein sequence ID" value="KAA2247180.1"/>
    <property type="molecule type" value="Genomic_DNA"/>
</dbReference>
<evidence type="ECO:0000313" key="3">
    <source>
        <dbReference type="Proteomes" id="UP000323454"/>
    </source>
</evidence>
<organism evidence="2 3">
    <name type="scientific">Solihabitans fulvus</name>
    <dbReference type="NCBI Taxonomy" id="1892852"/>
    <lineage>
        <taxon>Bacteria</taxon>
        <taxon>Bacillati</taxon>
        <taxon>Actinomycetota</taxon>
        <taxon>Actinomycetes</taxon>
        <taxon>Pseudonocardiales</taxon>
        <taxon>Pseudonocardiaceae</taxon>
        <taxon>Solihabitans</taxon>
    </lineage>
</organism>
<evidence type="ECO:0000313" key="2">
    <source>
        <dbReference type="EMBL" id="KAA2247180.1"/>
    </source>
</evidence>
<reference evidence="2 3" key="1">
    <citation type="submission" date="2019-09" db="EMBL/GenBank/DDBJ databases">
        <title>Goodfellowia gen. nov., a new genus of the Pseudonocardineae related to Actinoalloteichus, containing Goodfellowia coeruleoviolacea gen. nov., comb. nov. gen. nov., comb. nov.</title>
        <authorList>
            <person name="Labeda D."/>
        </authorList>
    </citation>
    <scope>NUCLEOTIDE SEQUENCE [LARGE SCALE GENOMIC DNA]</scope>
    <source>
        <strain evidence="2 3">AN110305</strain>
    </source>
</reference>
<dbReference type="Proteomes" id="UP000323454">
    <property type="component" value="Unassembled WGS sequence"/>
</dbReference>
<dbReference type="RefSeq" id="WP_149855213.1">
    <property type="nucleotide sequence ID" value="NZ_VUOB01000118.1"/>
</dbReference>
<sequence>MSTDQREGHANEDCGTEETAGYVRCLICDEVYDVMPGERFACPNDVPADPDHDPYGASAAGPLISVNPKA</sequence>
<protein>
    <submittedName>
        <fullName evidence="2">Uncharacterized protein</fullName>
    </submittedName>
</protein>
<reference evidence="2 3" key="2">
    <citation type="submission" date="2019-09" db="EMBL/GenBank/DDBJ databases">
        <authorList>
            <person name="Jin C."/>
        </authorList>
    </citation>
    <scope>NUCLEOTIDE SEQUENCE [LARGE SCALE GENOMIC DNA]</scope>
    <source>
        <strain evidence="2 3">AN110305</strain>
    </source>
</reference>
<comment type="caution">
    <text evidence="2">The sequence shown here is derived from an EMBL/GenBank/DDBJ whole genome shotgun (WGS) entry which is preliminary data.</text>
</comment>
<proteinExistence type="predicted"/>
<gene>
    <name evidence="2" type="ORF">F0L68_40395</name>
</gene>
<accession>A0A5B2W8X4</accession>
<feature type="region of interest" description="Disordered" evidence="1">
    <location>
        <begin position="43"/>
        <end position="70"/>
    </location>
</feature>
<dbReference type="AlphaFoldDB" id="A0A5B2W8X4"/>
<keyword evidence="3" id="KW-1185">Reference proteome</keyword>
<evidence type="ECO:0000256" key="1">
    <source>
        <dbReference type="SAM" id="MobiDB-lite"/>
    </source>
</evidence>